<dbReference type="EMBL" id="BSYA01000054">
    <property type="protein sequence ID" value="GMG29216.1"/>
    <property type="molecule type" value="Genomic_DNA"/>
</dbReference>
<evidence type="ECO:0000313" key="9">
    <source>
        <dbReference type="EMBL" id="GMG29216.1"/>
    </source>
</evidence>
<dbReference type="SUPFAM" id="SSF52540">
    <property type="entry name" value="P-loop containing nucleoside triphosphate hydrolases"/>
    <property type="match status" value="1"/>
</dbReference>
<dbReference type="GO" id="GO:0005524">
    <property type="term" value="F:ATP binding"/>
    <property type="evidence" value="ECO:0007669"/>
    <property type="project" value="UniProtKB-KW"/>
</dbReference>
<evidence type="ECO:0000256" key="4">
    <source>
        <dbReference type="ARBA" id="ARBA00022989"/>
    </source>
</evidence>
<dbReference type="PANTHER" id="PTHR24223">
    <property type="entry name" value="ATP-BINDING CASSETTE SUB-FAMILY C"/>
    <property type="match status" value="1"/>
</dbReference>
<protein>
    <submittedName>
        <fullName evidence="9">Unnamed protein product</fullName>
    </submittedName>
</protein>
<evidence type="ECO:0000256" key="6">
    <source>
        <dbReference type="SAM" id="MobiDB-lite"/>
    </source>
</evidence>
<dbReference type="Gene3D" id="3.40.50.300">
    <property type="entry name" value="P-loop containing nucleotide triphosphate hydrolases"/>
    <property type="match status" value="1"/>
</dbReference>
<evidence type="ECO:0000256" key="2">
    <source>
        <dbReference type="ARBA" id="ARBA00022741"/>
    </source>
</evidence>
<evidence type="ECO:0000256" key="1">
    <source>
        <dbReference type="ARBA" id="ARBA00022692"/>
    </source>
</evidence>
<dbReference type="InterPro" id="IPR036640">
    <property type="entry name" value="ABC1_TM_sf"/>
</dbReference>
<gene>
    <name evidence="9" type="ORF">Aory04_000550100</name>
</gene>
<dbReference type="AlphaFoldDB" id="A0AAN5BWA7"/>
<dbReference type="GO" id="GO:0016020">
    <property type="term" value="C:membrane"/>
    <property type="evidence" value="ECO:0007669"/>
    <property type="project" value="InterPro"/>
</dbReference>
<feature type="domain" description="ABC transporter" evidence="8">
    <location>
        <begin position="137"/>
        <end position="359"/>
    </location>
</feature>
<dbReference type="InterPro" id="IPR003439">
    <property type="entry name" value="ABC_transporter-like_ATP-bd"/>
</dbReference>
<evidence type="ECO:0000256" key="5">
    <source>
        <dbReference type="ARBA" id="ARBA00023136"/>
    </source>
</evidence>
<dbReference type="Pfam" id="PF00005">
    <property type="entry name" value="ABC_tran"/>
    <property type="match status" value="1"/>
</dbReference>
<accession>A0AAN5BWA7</accession>
<dbReference type="InterPro" id="IPR027417">
    <property type="entry name" value="P-loop_NTPase"/>
</dbReference>
<evidence type="ECO:0000256" key="3">
    <source>
        <dbReference type="ARBA" id="ARBA00022840"/>
    </source>
</evidence>
<proteinExistence type="predicted"/>
<dbReference type="PROSITE" id="PS50893">
    <property type="entry name" value="ABC_TRANSPORTER_2"/>
    <property type="match status" value="1"/>
</dbReference>
<keyword evidence="2" id="KW-0547">Nucleotide-binding</keyword>
<reference evidence="9" key="1">
    <citation type="submission" date="2023-04" db="EMBL/GenBank/DDBJ databases">
        <title>Aspergillus oryzae NBRC 4228.</title>
        <authorList>
            <person name="Ichikawa N."/>
            <person name="Sato H."/>
            <person name="Tonouchi N."/>
        </authorList>
    </citation>
    <scope>NUCLEOTIDE SEQUENCE</scope>
    <source>
        <strain evidence="9">NBRC 4228</strain>
    </source>
</reference>
<dbReference type="Proteomes" id="UP001165205">
    <property type="component" value="Unassembled WGS sequence"/>
</dbReference>
<feature type="transmembrane region" description="Helical" evidence="7">
    <location>
        <begin position="35"/>
        <end position="56"/>
    </location>
</feature>
<dbReference type="GO" id="GO:0016887">
    <property type="term" value="F:ATP hydrolysis activity"/>
    <property type="evidence" value="ECO:0007669"/>
    <property type="project" value="InterPro"/>
</dbReference>
<keyword evidence="1 7" id="KW-0812">Transmembrane</keyword>
<feature type="region of interest" description="Disordered" evidence="6">
    <location>
        <begin position="332"/>
        <end position="371"/>
    </location>
</feature>
<keyword evidence="4 7" id="KW-1133">Transmembrane helix</keyword>
<dbReference type="InterPro" id="IPR050173">
    <property type="entry name" value="ABC_transporter_C-like"/>
</dbReference>
<comment type="caution">
    <text evidence="9">The sequence shown here is derived from an EMBL/GenBank/DDBJ whole genome shotgun (WGS) entry which is preliminary data.</text>
</comment>
<dbReference type="PANTHER" id="PTHR24223:SF345">
    <property type="entry name" value="ABC MULTIDRUG TRANSPORTER (EUROFUNG)"/>
    <property type="match status" value="1"/>
</dbReference>
<evidence type="ECO:0000259" key="8">
    <source>
        <dbReference type="PROSITE" id="PS50893"/>
    </source>
</evidence>
<name>A0AAN5BWA7_ASPOZ</name>
<dbReference type="GO" id="GO:0042626">
    <property type="term" value="F:ATPase-coupled transmembrane transporter activity"/>
    <property type="evidence" value="ECO:0007669"/>
    <property type="project" value="TreeGrafter"/>
</dbReference>
<keyword evidence="5 7" id="KW-0472">Membrane</keyword>
<sequence>MLGISDSVKTWLSGLRGEEIQASIRLRYVLLAYNASANALGMFTPVITLVLYVLFARSKSNGALPAETAFTSLALLAMVTHPANMVMTIVPRAIASLANSERITNYLIHGTIEDCRLDIRQAQVGSGITETHKRAAVLLADVSIQSSHTSKPILKQLNCKVNKGSIVMCAGPVGSGKTTLARALLGEISPSSGVIYTSSKRIGVCAQEPWLPSGSIKEVICGGLQVDETWYEQVLLASELVKDLDTLSDGDGTEIRFPGLNLSGGQRQRVAINPATYFGLGPNRGEAQYFPLADHILVLSDSEIQRQGSWDKLQHDRQQIDKFMPDEREYRHISKGSEAQGSLQKDPRVDAAQDLTRQSGDLRLYGKDGHV</sequence>
<organism evidence="9 10">
    <name type="scientific">Aspergillus oryzae</name>
    <name type="common">Yellow koji mold</name>
    <dbReference type="NCBI Taxonomy" id="5062"/>
    <lineage>
        <taxon>Eukaryota</taxon>
        <taxon>Fungi</taxon>
        <taxon>Dikarya</taxon>
        <taxon>Ascomycota</taxon>
        <taxon>Pezizomycotina</taxon>
        <taxon>Eurotiomycetes</taxon>
        <taxon>Eurotiomycetidae</taxon>
        <taxon>Eurotiales</taxon>
        <taxon>Aspergillaceae</taxon>
        <taxon>Aspergillus</taxon>
        <taxon>Aspergillus subgen. Circumdati</taxon>
    </lineage>
</organism>
<evidence type="ECO:0000313" key="10">
    <source>
        <dbReference type="Proteomes" id="UP001165205"/>
    </source>
</evidence>
<dbReference type="Gene3D" id="1.20.1560.10">
    <property type="entry name" value="ABC transporter type 1, transmembrane domain"/>
    <property type="match status" value="1"/>
</dbReference>
<keyword evidence="3" id="KW-0067">ATP-binding</keyword>
<evidence type="ECO:0000256" key="7">
    <source>
        <dbReference type="SAM" id="Phobius"/>
    </source>
</evidence>